<dbReference type="Proteomes" id="UP001054945">
    <property type="component" value="Unassembled WGS sequence"/>
</dbReference>
<evidence type="ECO:0000313" key="1">
    <source>
        <dbReference type="EMBL" id="GIX83927.1"/>
    </source>
</evidence>
<evidence type="ECO:0000313" key="2">
    <source>
        <dbReference type="Proteomes" id="UP001054945"/>
    </source>
</evidence>
<name>A0AAV4NGK7_CAEEX</name>
<comment type="caution">
    <text evidence="1">The sequence shown here is derived from an EMBL/GenBank/DDBJ whole genome shotgun (WGS) entry which is preliminary data.</text>
</comment>
<sequence length="400" mass="45183">MSLLFFEDFFSFLQFWAFYGLRQNSSAIRVTRGVAFDDDHRPPWRWLIWCKIVGHQTCQRSVAVVDVNCAGRQAPLSDSNLKEAETSCPWILGFTESQDGNTSLVLVRVRALRRQNLHRIPKDPTCGKQEALIALMELDDAAEVAGLRNVLPELLKVEREGRESCSQFLRNSLVSCVRYLRGRGYSKDLGITLCHLSSVIGSPVALRLGTIGRPSSCVLGRAGNIIVLAQRQDEPLFGVEEWASAMQVTDICYNNYLGNLQNTGPVPKGCWTTLPEPEVRELVPALKTNSWCSATVSSPRPSQQTRFAVKSSPRPRQWPLPVEEEVEKYRCWEFMLEQNHKLLFTKELETLHKTIVLTGEPPTTPTNADPGSWYTTALSKYKCPLPSHRGRYYCYGNKTE</sequence>
<keyword evidence="2" id="KW-1185">Reference proteome</keyword>
<accession>A0AAV4NGK7</accession>
<gene>
    <name evidence="1" type="primary">AVEN_39095_1</name>
    <name evidence="1" type="ORF">CEXT_812691</name>
</gene>
<protein>
    <submittedName>
        <fullName evidence="1">Uncharacterized protein</fullName>
    </submittedName>
</protein>
<organism evidence="1 2">
    <name type="scientific">Caerostris extrusa</name>
    <name type="common">Bark spider</name>
    <name type="synonym">Caerostris bankana</name>
    <dbReference type="NCBI Taxonomy" id="172846"/>
    <lineage>
        <taxon>Eukaryota</taxon>
        <taxon>Metazoa</taxon>
        <taxon>Ecdysozoa</taxon>
        <taxon>Arthropoda</taxon>
        <taxon>Chelicerata</taxon>
        <taxon>Arachnida</taxon>
        <taxon>Araneae</taxon>
        <taxon>Araneomorphae</taxon>
        <taxon>Entelegynae</taxon>
        <taxon>Araneoidea</taxon>
        <taxon>Araneidae</taxon>
        <taxon>Caerostris</taxon>
    </lineage>
</organism>
<dbReference type="AlphaFoldDB" id="A0AAV4NGK7"/>
<dbReference type="EMBL" id="BPLR01020915">
    <property type="protein sequence ID" value="GIX83927.1"/>
    <property type="molecule type" value="Genomic_DNA"/>
</dbReference>
<reference evidence="1 2" key="1">
    <citation type="submission" date="2021-06" db="EMBL/GenBank/DDBJ databases">
        <title>Caerostris extrusa draft genome.</title>
        <authorList>
            <person name="Kono N."/>
            <person name="Arakawa K."/>
        </authorList>
    </citation>
    <scope>NUCLEOTIDE SEQUENCE [LARGE SCALE GENOMIC DNA]</scope>
</reference>
<proteinExistence type="predicted"/>